<evidence type="ECO:0000313" key="9">
    <source>
        <dbReference type="EMBL" id="MBK1935196.1"/>
    </source>
</evidence>
<dbReference type="PANTHER" id="PTHR23505">
    <property type="entry name" value="SPINSTER"/>
    <property type="match status" value="1"/>
</dbReference>
<dbReference type="Pfam" id="PF07690">
    <property type="entry name" value="MFS_1"/>
    <property type="match status" value="1"/>
</dbReference>
<dbReference type="PANTHER" id="PTHR23505:SF79">
    <property type="entry name" value="PROTEIN SPINSTER"/>
    <property type="match status" value="1"/>
</dbReference>
<feature type="transmembrane region" description="Helical" evidence="6">
    <location>
        <begin position="12"/>
        <end position="34"/>
    </location>
</feature>
<feature type="transmembrane region" description="Helical" evidence="6">
    <location>
        <begin position="308"/>
        <end position="327"/>
    </location>
</feature>
<evidence type="ECO:0000256" key="4">
    <source>
        <dbReference type="ARBA" id="ARBA00022989"/>
    </source>
</evidence>
<feature type="transmembrane region" description="Helical" evidence="6">
    <location>
        <begin position="406"/>
        <end position="425"/>
    </location>
</feature>
<evidence type="ECO:0000259" key="7">
    <source>
        <dbReference type="PROSITE" id="PS50850"/>
    </source>
</evidence>
<dbReference type="CDD" id="cd17328">
    <property type="entry name" value="MFS_spinster_like"/>
    <property type="match status" value="1"/>
</dbReference>
<evidence type="ECO:0000256" key="6">
    <source>
        <dbReference type="SAM" id="Phobius"/>
    </source>
</evidence>
<dbReference type="EMBL" id="JAENIB010000027">
    <property type="protein sequence ID" value="MBK1935196.1"/>
    <property type="molecule type" value="Genomic_DNA"/>
</dbReference>
<keyword evidence="4 6" id="KW-1133">Transmembrane helix</keyword>
<dbReference type="GeneID" id="93195524"/>
<proteinExistence type="predicted"/>
<protein>
    <submittedName>
        <fullName evidence="8">MFS transporter</fullName>
    </submittedName>
</protein>
<keyword evidence="2" id="KW-0813">Transport</keyword>
<keyword evidence="5 6" id="KW-0472">Membrane</keyword>
<evidence type="ECO:0000256" key="1">
    <source>
        <dbReference type="ARBA" id="ARBA00004141"/>
    </source>
</evidence>
<reference evidence="10 12" key="4">
    <citation type="submission" date="2021-03" db="EMBL/GenBank/DDBJ databases">
        <title>Clinical course, treatment and visual outcome of an outbreak of Burkholderia contaminans endophthalmitis following cataract surgery.</title>
        <authorList>
            <person name="Lind C."/>
            <person name="Olsen K."/>
            <person name="Angelsen N.K."/>
            <person name="Krefting E.A."/>
            <person name="Fossen K."/>
            <person name="Gravningen K."/>
            <person name="Depoorter E."/>
            <person name="Vandamme P."/>
            <person name="Bertelsen G."/>
        </authorList>
    </citation>
    <scope>NUCLEOTIDE SEQUENCE [LARGE SCALE GENOMIC DNA]</scope>
    <source>
        <strain evidence="10 12">51242556</strain>
    </source>
</reference>
<dbReference type="EMBL" id="CP090642">
    <property type="protein sequence ID" value="WFN22704.1"/>
    <property type="molecule type" value="Genomic_DNA"/>
</dbReference>
<reference evidence="11 13" key="5">
    <citation type="submission" date="2021-12" db="EMBL/GenBank/DDBJ databases">
        <title>Genomic and phenotypic characterization of three Burkholderia contaminans isolates recovered from different sources.</title>
        <authorList>
            <person name="Lopez De Volder A."/>
            <person name="Fan Y."/>
            <person name="Nunvar J."/>
            <person name="Herrera T."/>
            <person name="Timp W."/>
            <person name="Degrossi J."/>
        </authorList>
    </citation>
    <scope>NUCLEOTIDE SEQUENCE [LARGE SCALE GENOMIC DNA]</scope>
    <source>
        <strain evidence="11 13">LMG 23361</strain>
    </source>
</reference>
<reference evidence="8" key="1">
    <citation type="journal article" date="2016" name="Biosci. Biotechnol. Biochem.">
        <title>Bioconversion of AHX to AOH by resting cells of Burkholderia contaminans CH-1.</title>
        <authorList>
            <person name="Choi J.H."/>
            <person name="Kikuchi A."/>
            <person name="Pumkaeo P."/>
            <person name="Hirai H."/>
            <person name="Tokuyama S."/>
            <person name="Kawagishi H."/>
        </authorList>
    </citation>
    <scope>NUCLEOTIDE SEQUENCE</scope>
    <source>
        <strain evidence="8">CH-1</strain>
    </source>
</reference>
<feature type="domain" description="Major facilitator superfamily (MFS) profile" evidence="7">
    <location>
        <begin position="16"/>
        <end position="431"/>
    </location>
</feature>
<dbReference type="EMBL" id="AP018359">
    <property type="protein sequence ID" value="BBA43857.1"/>
    <property type="molecule type" value="Genomic_DNA"/>
</dbReference>
<dbReference type="RefSeq" id="WP_082139452.1">
    <property type="nucleotide sequence ID" value="NZ_AP018359.1"/>
</dbReference>
<dbReference type="Proteomes" id="UP000664048">
    <property type="component" value="Unassembled WGS sequence"/>
</dbReference>
<evidence type="ECO:0000256" key="2">
    <source>
        <dbReference type="ARBA" id="ARBA00022448"/>
    </source>
</evidence>
<dbReference type="GO" id="GO:0022857">
    <property type="term" value="F:transmembrane transporter activity"/>
    <property type="evidence" value="ECO:0007669"/>
    <property type="project" value="InterPro"/>
</dbReference>
<feature type="transmembrane region" description="Helical" evidence="6">
    <location>
        <begin position="333"/>
        <end position="358"/>
    </location>
</feature>
<feature type="transmembrane region" description="Helical" evidence="6">
    <location>
        <begin position="182"/>
        <end position="203"/>
    </location>
</feature>
<evidence type="ECO:0000313" key="10">
    <source>
        <dbReference type="EMBL" id="MBO1834660.1"/>
    </source>
</evidence>
<sequence length="466" mass="49746">MVLEKHFPSQRYAWSLVFVLFCASVVSYLDRYILSLFVGPIRGELGLSDTQVSLLQGAAFALFYAVMGLPFGRLVDRYTRKNLIVAGILVWSAMTMLCGVSTSFWQLFFARMGVGVGEACLGPAAFSMIADSFPQARRGRALATYNMSNYVGVGASLLFGGLIISLLSHANNSGFLHMPGVQSWRIAFIASALPGVLLAFVVLTLKEPARTELVCTNSGSSSNAFSLWSYLRARKPAFASVYTVYALTAMVGYIIVAWAPSFYMRHFHMRPADVGLSMGVLSIVAGVGGCLFSGYLSDRWVAAGAHGGRFRIPLLWWPIALVSIVGITHSPNATASLICLGVLAFGSALGLSSAPAVIQDVVPNQLRGQAAALHFIFAGLIGLSLGPTAVAIVTDYVLHDASQVGVSLQIVIVPLSLVGFAACWLGQSRYHTVRAELVAMLENKAADTLPKPGHVSDACNPGQQAR</sequence>
<name>A0A250LH74_9BURK</name>
<feature type="transmembrane region" description="Helical" evidence="6">
    <location>
        <begin position="276"/>
        <end position="296"/>
    </location>
</feature>
<dbReference type="Gene3D" id="1.20.1250.20">
    <property type="entry name" value="MFS general substrate transporter like domains"/>
    <property type="match status" value="2"/>
</dbReference>
<dbReference type="InterPro" id="IPR044770">
    <property type="entry name" value="MFS_spinster-like"/>
</dbReference>
<dbReference type="InterPro" id="IPR020846">
    <property type="entry name" value="MFS_dom"/>
</dbReference>
<dbReference type="SUPFAM" id="SSF103473">
    <property type="entry name" value="MFS general substrate transporter"/>
    <property type="match status" value="1"/>
</dbReference>
<dbReference type="OrthoDB" id="6057322at2"/>
<dbReference type="Proteomes" id="UP000611459">
    <property type="component" value="Unassembled WGS sequence"/>
</dbReference>
<evidence type="ECO:0000313" key="8">
    <source>
        <dbReference type="EMBL" id="BBA43857.1"/>
    </source>
</evidence>
<dbReference type="PROSITE" id="PS50850">
    <property type="entry name" value="MFS"/>
    <property type="match status" value="1"/>
</dbReference>
<keyword evidence="3 6" id="KW-0812">Transmembrane</keyword>
<feature type="transmembrane region" description="Helical" evidence="6">
    <location>
        <begin position="108"/>
        <end position="129"/>
    </location>
</feature>
<evidence type="ECO:0000313" key="11">
    <source>
        <dbReference type="EMBL" id="WFN22704.1"/>
    </source>
</evidence>
<dbReference type="Proteomes" id="UP001220209">
    <property type="component" value="Chromosome 3"/>
</dbReference>
<dbReference type="InterPro" id="IPR036259">
    <property type="entry name" value="MFS_trans_sf"/>
</dbReference>
<dbReference type="GO" id="GO:0016020">
    <property type="term" value="C:membrane"/>
    <property type="evidence" value="ECO:0007669"/>
    <property type="project" value="UniProtKB-SubCell"/>
</dbReference>
<feature type="transmembrane region" description="Helical" evidence="6">
    <location>
        <begin position="370"/>
        <end position="394"/>
    </location>
</feature>
<reference evidence="9" key="3">
    <citation type="submission" date="2021-01" db="EMBL/GenBank/DDBJ databases">
        <title>Outbreak of Burkholderia contaminns endophthalmitis traced to a clinical ventilation system.</title>
        <authorList>
            <person name="Lipuma J."/>
            <person name="Spilker T."/>
            <person name="Kratholm J."/>
        </authorList>
    </citation>
    <scope>NUCLEOTIDE SEQUENCE</scope>
    <source>
        <strain evidence="9">HI4954</strain>
    </source>
</reference>
<feature type="transmembrane region" description="Helical" evidence="6">
    <location>
        <begin position="83"/>
        <end position="102"/>
    </location>
</feature>
<evidence type="ECO:0000256" key="3">
    <source>
        <dbReference type="ARBA" id="ARBA00022692"/>
    </source>
</evidence>
<gene>
    <name evidence="8" type="ORF">BCCH1_63590</name>
    <name evidence="10" type="ORF">J4M89_35295</name>
    <name evidence="9" type="ORF">JIN94_35455</name>
    <name evidence="11" type="ORF">LXE91_32550</name>
</gene>
<feature type="transmembrane region" description="Helical" evidence="6">
    <location>
        <begin position="150"/>
        <end position="170"/>
    </location>
</feature>
<comment type="subcellular location">
    <subcellularLocation>
        <location evidence="1">Membrane</location>
        <topology evidence="1">Multi-pass membrane protein</topology>
    </subcellularLocation>
</comment>
<reference evidence="8" key="2">
    <citation type="journal article" date="2017" name="Genome Announc.">
        <title>High-Quality Draft Genome Sequence of Burkholderia contaminans CH-1, a Gram-Negative Bacterium That Metabolizes 2-Azahypoxanthine, a Plant Growth-Regulating Compound.</title>
        <authorList>
            <person name="Choi J.-H."/>
            <person name="Sugiura H."/>
            <person name="Moriuchi R."/>
            <person name="Kawagishi H."/>
            <person name="Dohra H."/>
        </authorList>
    </citation>
    <scope>NUCLEOTIDE SEQUENCE</scope>
    <source>
        <strain evidence="8">CH-1</strain>
    </source>
</reference>
<dbReference type="EMBL" id="JAGEMX010000020">
    <property type="protein sequence ID" value="MBO1834660.1"/>
    <property type="molecule type" value="Genomic_DNA"/>
</dbReference>
<evidence type="ECO:0000313" key="13">
    <source>
        <dbReference type="Proteomes" id="UP001220209"/>
    </source>
</evidence>
<evidence type="ECO:0000256" key="5">
    <source>
        <dbReference type="ARBA" id="ARBA00023136"/>
    </source>
</evidence>
<evidence type="ECO:0000313" key="12">
    <source>
        <dbReference type="Proteomes" id="UP000664048"/>
    </source>
</evidence>
<dbReference type="AlphaFoldDB" id="A0A250LH74"/>
<feature type="transmembrane region" description="Helical" evidence="6">
    <location>
        <begin position="237"/>
        <end position="256"/>
    </location>
</feature>
<organism evidence="8">
    <name type="scientific">Burkholderia contaminans</name>
    <dbReference type="NCBI Taxonomy" id="488447"/>
    <lineage>
        <taxon>Bacteria</taxon>
        <taxon>Pseudomonadati</taxon>
        <taxon>Pseudomonadota</taxon>
        <taxon>Betaproteobacteria</taxon>
        <taxon>Burkholderiales</taxon>
        <taxon>Burkholderiaceae</taxon>
        <taxon>Burkholderia</taxon>
        <taxon>Burkholderia cepacia complex</taxon>
    </lineage>
</organism>
<accession>A0A250LH74</accession>
<dbReference type="InterPro" id="IPR011701">
    <property type="entry name" value="MFS"/>
</dbReference>
<feature type="transmembrane region" description="Helical" evidence="6">
    <location>
        <begin position="54"/>
        <end position="71"/>
    </location>
</feature>
<keyword evidence="12" id="KW-1185">Reference proteome</keyword>